<name>A0ABD5TCH1_9EURY</name>
<evidence type="ECO:0000313" key="2">
    <source>
        <dbReference type="Proteomes" id="UP001596443"/>
    </source>
</evidence>
<organism evidence="1 2">
    <name type="scientific">Halobaculum halobium</name>
    <dbReference type="NCBI Taxonomy" id="3032281"/>
    <lineage>
        <taxon>Archaea</taxon>
        <taxon>Methanobacteriati</taxon>
        <taxon>Methanobacteriota</taxon>
        <taxon>Stenosarchaea group</taxon>
        <taxon>Halobacteria</taxon>
        <taxon>Halobacteriales</taxon>
        <taxon>Haloferacaceae</taxon>
        <taxon>Halobaculum</taxon>
    </lineage>
</organism>
<keyword evidence="2" id="KW-1185">Reference proteome</keyword>
<proteinExistence type="predicted"/>
<dbReference type="AlphaFoldDB" id="A0ABD5TCH1"/>
<sequence>MSLRHLGATAFAAGLFVCVLSAVTFGVAWGGTEVFCPGPRRLLEYALVGIEGIPPTVRYTDGCNEFVLSPLVQWSGLAAAVGLVLAAAGQATAE</sequence>
<gene>
    <name evidence="1" type="ORF">ACFQFD_09760</name>
</gene>
<dbReference type="Proteomes" id="UP001596443">
    <property type="component" value="Unassembled WGS sequence"/>
</dbReference>
<protein>
    <submittedName>
        <fullName evidence="1">Uncharacterized protein</fullName>
    </submittedName>
</protein>
<dbReference type="RefSeq" id="WP_284063063.1">
    <property type="nucleotide sequence ID" value="NZ_CP126158.1"/>
</dbReference>
<reference evidence="1 2" key="1">
    <citation type="journal article" date="2019" name="Int. J. Syst. Evol. Microbiol.">
        <title>The Global Catalogue of Microorganisms (GCM) 10K type strain sequencing project: providing services to taxonomists for standard genome sequencing and annotation.</title>
        <authorList>
            <consortium name="The Broad Institute Genomics Platform"/>
            <consortium name="The Broad Institute Genome Sequencing Center for Infectious Disease"/>
            <person name="Wu L."/>
            <person name="Ma J."/>
        </authorList>
    </citation>
    <scope>NUCLEOTIDE SEQUENCE [LARGE SCALE GENOMIC DNA]</scope>
    <source>
        <strain evidence="1 2">SYNS20</strain>
    </source>
</reference>
<dbReference type="GeneID" id="81209330"/>
<comment type="caution">
    <text evidence="1">The sequence shown here is derived from an EMBL/GenBank/DDBJ whole genome shotgun (WGS) entry which is preliminary data.</text>
</comment>
<evidence type="ECO:0000313" key="1">
    <source>
        <dbReference type="EMBL" id="MFC6786262.1"/>
    </source>
</evidence>
<accession>A0ABD5TCH1</accession>
<dbReference type="EMBL" id="JBHSWX010000012">
    <property type="protein sequence ID" value="MFC6786262.1"/>
    <property type="molecule type" value="Genomic_DNA"/>
</dbReference>